<dbReference type="Gene3D" id="2.40.40.20">
    <property type="match status" value="1"/>
</dbReference>
<evidence type="ECO:0000259" key="7">
    <source>
        <dbReference type="SMART" id="SM00663"/>
    </source>
</evidence>
<dbReference type="Pfam" id="PF00562">
    <property type="entry name" value="RNA_pol_Rpb2_6"/>
    <property type="match status" value="1"/>
</dbReference>
<dbReference type="InterPro" id="IPR000722">
    <property type="entry name" value="RNA_pol_asu"/>
</dbReference>
<dbReference type="InterPro" id="IPR006592">
    <property type="entry name" value="RNA_pol_N"/>
</dbReference>
<dbReference type="EMBL" id="FP929056">
    <property type="protein sequence ID" value="CBL28748.1"/>
    <property type="molecule type" value="Genomic_DNA"/>
</dbReference>
<gene>
    <name evidence="8" type="ORF">SY1_19100</name>
</gene>
<evidence type="ECO:0000256" key="3">
    <source>
        <dbReference type="ARBA" id="ARBA00022679"/>
    </source>
</evidence>
<dbReference type="Gene3D" id="3.90.1100.10">
    <property type="match status" value="1"/>
</dbReference>
<keyword evidence="3" id="KW-0808">Transferase</keyword>
<evidence type="ECO:0000256" key="1">
    <source>
        <dbReference type="ARBA" id="ARBA00012418"/>
    </source>
</evidence>
<evidence type="ECO:0000256" key="2">
    <source>
        <dbReference type="ARBA" id="ARBA00022478"/>
    </source>
</evidence>
<dbReference type="KEGG" id="sbr:SY1_19100"/>
<dbReference type="GO" id="GO:0000428">
    <property type="term" value="C:DNA-directed RNA polymerase complex"/>
    <property type="evidence" value="ECO:0007669"/>
    <property type="project" value="UniProtKB-KW"/>
</dbReference>
<reference evidence="9" key="1">
    <citation type="submission" date="2010-03" db="EMBL/GenBank/DDBJ databases">
        <title>The genome sequence of Synergistetes sp. SGP1.</title>
        <authorList>
            <consortium name="metaHIT consortium -- http://www.metahit.eu/"/>
            <person name="Pajon A."/>
            <person name="Turner K."/>
            <person name="Parkhill J."/>
            <person name="Wade W."/>
            <person name="Vartoukian S."/>
        </authorList>
    </citation>
    <scope>NUCLEOTIDE SEQUENCE [LARGE SCALE GENOMIC DNA]</scope>
    <source>
        <strain evidence="9">SGP1</strain>
    </source>
</reference>
<dbReference type="GO" id="GO:0006351">
    <property type="term" value="P:DNA-templated transcription"/>
    <property type="evidence" value="ECO:0007669"/>
    <property type="project" value="InterPro"/>
</dbReference>
<dbReference type="InterPro" id="IPR007081">
    <property type="entry name" value="RNA_pol_Rpb1_5"/>
</dbReference>
<dbReference type="Pfam" id="PF04565">
    <property type="entry name" value="RNA_pol_Rpb2_3"/>
    <property type="match status" value="1"/>
</dbReference>
<dbReference type="GO" id="GO:0003899">
    <property type="term" value="F:DNA-directed RNA polymerase activity"/>
    <property type="evidence" value="ECO:0007669"/>
    <property type="project" value="UniProtKB-EC"/>
</dbReference>
<dbReference type="SUPFAM" id="SSF64484">
    <property type="entry name" value="beta and beta-prime subunits of DNA dependent RNA-polymerase"/>
    <property type="match status" value="2"/>
</dbReference>
<evidence type="ECO:0000256" key="4">
    <source>
        <dbReference type="ARBA" id="ARBA00022695"/>
    </source>
</evidence>
<evidence type="ECO:0000256" key="6">
    <source>
        <dbReference type="SAM" id="MobiDB-lite"/>
    </source>
</evidence>
<evidence type="ECO:0000313" key="8">
    <source>
        <dbReference type="EMBL" id="CBL28748.1"/>
    </source>
</evidence>
<dbReference type="Proteomes" id="UP000008957">
    <property type="component" value="Chromosome"/>
</dbReference>
<feature type="compositionally biased region" description="Basic and acidic residues" evidence="6">
    <location>
        <begin position="1409"/>
        <end position="1420"/>
    </location>
</feature>
<evidence type="ECO:0000313" key="9">
    <source>
        <dbReference type="Proteomes" id="UP000008957"/>
    </source>
</evidence>
<feature type="domain" description="RNA polymerase N-terminal" evidence="7">
    <location>
        <begin position="762"/>
        <end position="1040"/>
    </location>
</feature>
<evidence type="ECO:0000256" key="5">
    <source>
        <dbReference type="ARBA" id="ARBA00023163"/>
    </source>
</evidence>
<dbReference type="SMART" id="SM00663">
    <property type="entry name" value="RPOLA_N"/>
    <property type="match status" value="1"/>
</dbReference>
<dbReference type="InterPro" id="IPR007645">
    <property type="entry name" value="RNA_pol_Rpb2_3"/>
</dbReference>
<dbReference type="InterPro" id="IPR007120">
    <property type="entry name" value="DNA-dir_RNAP_su2_dom"/>
</dbReference>
<keyword evidence="4" id="KW-0548">Nucleotidyltransferase</keyword>
<dbReference type="PANTHER" id="PTHR19376">
    <property type="entry name" value="DNA-DIRECTED RNA POLYMERASE"/>
    <property type="match status" value="1"/>
</dbReference>
<dbReference type="Pfam" id="PF04998">
    <property type="entry name" value="RNA_pol_Rpb1_5"/>
    <property type="match status" value="1"/>
</dbReference>
<dbReference type="Pfam" id="PF00623">
    <property type="entry name" value="RNA_pol_Rpb1_2"/>
    <property type="match status" value="1"/>
</dbReference>
<dbReference type="GO" id="GO:0003677">
    <property type="term" value="F:DNA binding"/>
    <property type="evidence" value="ECO:0007669"/>
    <property type="project" value="InterPro"/>
</dbReference>
<reference evidence="8 9" key="2">
    <citation type="submission" date="2010-03" db="EMBL/GenBank/DDBJ databases">
        <authorList>
            <person name="Pajon A."/>
        </authorList>
    </citation>
    <scope>NUCLEOTIDE SEQUENCE [LARGE SCALE GENOMIC DNA]</scope>
    <source>
        <strain evidence="8 9">SGP1</strain>
    </source>
</reference>
<proteinExistence type="predicted"/>
<keyword evidence="2 8" id="KW-0240">DNA-directed RNA polymerase</keyword>
<accession>A0AB94IYG0</accession>
<organism evidence="8 9">
    <name type="scientific">Fretibacterium fastidiosum</name>
    <dbReference type="NCBI Taxonomy" id="651822"/>
    <lineage>
        <taxon>Bacteria</taxon>
        <taxon>Thermotogati</taxon>
        <taxon>Synergistota</taxon>
        <taxon>Synergistia</taxon>
        <taxon>Synergistales</taxon>
        <taxon>Aminobacteriaceae</taxon>
        <taxon>Fretibacterium</taxon>
    </lineage>
</organism>
<protein>
    <recommendedName>
        <fullName evidence="1">DNA-directed RNA polymerase</fullName>
        <ecNumber evidence="1">2.7.7.6</ecNumber>
    </recommendedName>
</protein>
<keyword evidence="9" id="KW-1185">Reference proteome</keyword>
<feature type="region of interest" description="Disordered" evidence="6">
    <location>
        <begin position="1396"/>
        <end position="1420"/>
    </location>
</feature>
<dbReference type="Gene3D" id="6.10.250.2940">
    <property type="match status" value="1"/>
</dbReference>
<name>A0AB94IYG0_9BACT</name>
<dbReference type="EC" id="2.7.7.6" evidence="1"/>
<keyword evidence="5" id="KW-0804">Transcription</keyword>
<dbReference type="RefSeq" id="WP_015556895.1">
    <property type="nucleotide sequence ID" value="NC_021038.1"/>
</dbReference>
<sequence length="1528" mass="170297">MTEGRRLKVPEWASLSRSLERSLGDFLPCGISVAVEERALERPQEFRMLCLTLKGQRLRKLAAEFGEDGSLTLHWLLPSEPHVFVDLTDGATDTKWASAHIFTLKGFSRTEGGEGEENSPSAYQTDRSRLKLAPDLDEGRVSQLWWHDAERLWGQFAHSVEADKVNLKAFVRLEAGLNALWVSSRKRHRLLTKIGSPHRENPLLRLEGQRQVCIGLWGVESHGRLRLPHESHRGRLCPFQTPESKRTGLDLQLAAGAEVKNDGSIKPNDDYLFSIAVGMIPYPLHTDGPRLMMGGKNMKQAEIEIEGAEPPIVPGYLEGQRARFIPALKGSLDSNGRLSPPIGLNALTLVMPFEGYTYEDGLVVSESLARHFFIRNGTHTIRKTCERWIREADFNVPDIASAIRDSTPVPEPRYLYGAPLPIPAFNFQERDRHGSLKPCPLPRVLYDHHAPGTLDKGGFHVDVRLSRPSGTENSRGIRVTLDLTWTFRVERPLGLGDKLTGRNGNKGVVTRILADEAMPKVRIGGREYRAELIISPSSIMGRKNLGQLWEMTHSVLLKSAPKGIPDDDELEGKQKENLSELMRRAGADEWGAFPVSIPTENGHREFRAFAGWQYFCRLHHHALKKLQARGAEGPIQEASGQPAVCGSRTGQRLGEMENWSFLSHGADDVLFKMRAHFTGDFARTRDLMQRIYRSLGLTLDAGRDVLRVSRAPEAASAKQDKTEPESLRAFLNRTRDDGNADDAGKLVCYKDPDSKGSPHSMEAFLDQQIEQLKNAQLKNTEDPKARKRLKSLLDKAKKLKSLLGSQGNLYVDPKLLRLFPGLRTALSEILHATGKEKQLMAFLRYREQLVALLSGKEGVPRRHLLGRRYNHSARAVIVPCPDLALHEVRLPLMMLTELLDGYEDERAGSLFSEPPFKVRSYVNDPLCREWSDEEAKRCDQKLCTEYELWAFLVRQPSLHRHSLQAFRVRCWNEPVIGLPPFVTAGFNADFDGDTMAVFLPHPSSGSLEKFSLPNDPGLVGTGAPALASGLDLALGWWNLDKADRDKWLAQAGLDDPTGQRPQKLEDFLPVLLRHTASRSWAERSALLGRLQHAVCSASTGAATLTPLEFERLAACLDQLLPCKEGKKEEDAEAAIAAFFRERPDLGLARMVASGAKGKVRDVRHMTWAIGEITKIKGTPDKPYIRGNFWRGLTEDEMFLYSYPSRDSMAQKKLAVAEAGYLSRQFAEGLFELRVQREDCGTAKGLEVGYSRMEQKECLTLSLDGETFTLPTLGKLERDLERVAWGRTLAGQTARSLSKDDLKAVLAFWKEGLDISDDELKEHLLANKNRLVLRSPLFCACPPDEGVCALCCGADLSQKPLDIPHPVEIGAFVGLTAAQAIGERGTQLAMKRFHDVSGGPQGNKIAAPQKDNKSADRKKDNDNKIAGLRENFIKGPETHDIKKRLGKMLDVLAKGDSDAFEELPQALIHYELALRQSLARGLDAEASDSEGRYLSALAHERIEPLLGGASFTDDFKTIKSRLLWGGSDR</sequence>
<dbReference type="Gene3D" id="2.40.270.10">
    <property type="entry name" value="DNA-directed RNA polymerase, subunit 2, domain 6"/>
    <property type="match status" value="1"/>
</dbReference>
<dbReference type="InterPro" id="IPR045867">
    <property type="entry name" value="DNA-dir_RpoC_beta_prime"/>
</dbReference>
<dbReference type="InterPro" id="IPR037033">
    <property type="entry name" value="DNA-dir_RNAP_su2_hyb_sf"/>
</dbReference>